<comment type="caution">
    <text evidence="5">The sequence shown here is derived from an EMBL/GenBank/DDBJ whole genome shotgun (WGS) entry which is preliminary data.</text>
</comment>
<comment type="similarity">
    <text evidence="1">Belongs to the phosducin family.</text>
</comment>
<dbReference type="OMA" id="NTKCADI"/>
<dbReference type="Proteomes" id="UP000306954">
    <property type="component" value="Unassembled WGS sequence"/>
</dbReference>
<dbReference type="InterPro" id="IPR036249">
    <property type="entry name" value="Thioredoxin-like_sf"/>
</dbReference>
<evidence type="ECO:0000256" key="2">
    <source>
        <dbReference type="SAM" id="MobiDB-lite"/>
    </source>
</evidence>
<evidence type="ECO:0000313" key="4">
    <source>
        <dbReference type="EMBL" id="TIB11956.1"/>
    </source>
</evidence>
<organism evidence="5 7">
    <name type="scientific">Wallemia ichthyophaga</name>
    <dbReference type="NCBI Taxonomy" id="245174"/>
    <lineage>
        <taxon>Eukaryota</taxon>
        <taxon>Fungi</taxon>
        <taxon>Dikarya</taxon>
        <taxon>Basidiomycota</taxon>
        <taxon>Wallemiomycotina</taxon>
        <taxon>Wallemiomycetes</taxon>
        <taxon>Wallemiales</taxon>
        <taxon>Wallemiaceae</taxon>
        <taxon>Wallemia</taxon>
    </lineage>
</organism>
<dbReference type="Pfam" id="PF02114">
    <property type="entry name" value="Phosducin"/>
    <property type="match status" value="1"/>
</dbReference>
<feature type="region of interest" description="Disordered" evidence="2">
    <location>
        <begin position="271"/>
        <end position="308"/>
    </location>
</feature>
<dbReference type="AlphaFoldDB" id="A0A4T0IJH8"/>
<evidence type="ECO:0000313" key="5">
    <source>
        <dbReference type="EMBL" id="TIB31342.1"/>
    </source>
</evidence>
<evidence type="ECO:0000259" key="3">
    <source>
        <dbReference type="Pfam" id="PF02114"/>
    </source>
</evidence>
<dbReference type="GO" id="GO:0005737">
    <property type="term" value="C:cytoplasm"/>
    <property type="evidence" value="ECO:0007669"/>
    <property type="project" value="TreeGrafter"/>
</dbReference>
<dbReference type="PANTHER" id="PTHR45809:SF3">
    <property type="entry name" value="VIRAL IAP-ASSOCIATED FACTOR HOMOLOG"/>
    <property type="match status" value="1"/>
</dbReference>
<dbReference type="PANTHER" id="PTHR45809">
    <property type="entry name" value="VIRAL IAP-ASSOCIATED FACTOR HOMOLOG"/>
    <property type="match status" value="1"/>
</dbReference>
<evidence type="ECO:0000313" key="7">
    <source>
        <dbReference type="Proteomes" id="UP000310689"/>
    </source>
</evidence>
<dbReference type="GO" id="GO:0006457">
    <property type="term" value="P:protein folding"/>
    <property type="evidence" value="ECO:0007669"/>
    <property type="project" value="TreeGrafter"/>
</dbReference>
<proteinExistence type="inferred from homology"/>
<dbReference type="InterPro" id="IPR024253">
    <property type="entry name" value="Phosducin_thioredoxin-like_dom"/>
</dbReference>
<dbReference type="Proteomes" id="UP000310689">
    <property type="component" value="Unassembled WGS sequence"/>
</dbReference>
<feature type="domain" description="Phosducin" evidence="3">
    <location>
        <begin position="89"/>
        <end position="235"/>
    </location>
</feature>
<dbReference type="Gene3D" id="3.40.30.10">
    <property type="entry name" value="Glutaredoxin"/>
    <property type="match status" value="1"/>
</dbReference>
<feature type="compositionally biased region" description="Basic and acidic residues" evidence="2">
    <location>
        <begin position="271"/>
        <end position="288"/>
    </location>
</feature>
<name>A0A4T0IJH8_WALIC</name>
<sequence length="308" mass="34239">MFNPFDMAQGGNGGGGDEKTFLGENQPHIPTTGALRYSDDTEFNDALRAQGIIPQKPPSRPSTPEGLDIDYSQIRNAGLSLATEDTLAEAAEEADDSDDERVLLSYRKKRIEEMQKLESTAKFGRMYPIARPDYTREVTDASKEHTDPQFNPHDDSIENLKRGGTSVICFLYSEAIEESRIIGQHLHSLATEYPHTKFVSIVGSQCIAGYPERNCPTLLFYRRGTLMKQIVGANDAAIGLHGKQTTKKDVENLLLALDAVKLKPVNTNAHDFAKKEEQDHDGDYDSKPNHIRQGQNAQEDSDDSELDI</sequence>
<dbReference type="EMBL" id="SPOI01000232">
    <property type="protein sequence ID" value="TIB31342.1"/>
    <property type="molecule type" value="Genomic_DNA"/>
</dbReference>
<dbReference type="EMBL" id="SPOF01000021">
    <property type="protein sequence ID" value="TIB11956.1"/>
    <property type="molecule type" value="Genomic_DNA"/>
</dbReference>
<gene>
    <name evidence="5" type="ORF">E3P86_03339</name>
    <name evidence="4" type="ORF">E3P90_02260</name>
</gene>
<accession>A0A4T0IJH8</accession>
<reference evidence="6 7" key="1">
    <citation type="submission" date="2019-03" db="EMBL/GenBank/DDBJ databases">
        <title>Sequencing 23 genomes of Wallemia ichthyophaga.</title>
        <authorList>
            <person name="Gostincar C."/>
        </authorList>
    </citation>
    <scope>NUCLEOTIDE SEQUENCE [LARGE SCALE GENOMIC DNA]</scope>
    <source>
        <strain evidence="5 7">EXF-6200</strain>
        <strain evidence="4 6">EXF-8621</strain>
    </source>
</reference>
<dbReference type="InterPro" id="IPR051498">
    <property type="entry name" value="Phosducin-like_chap/apop_reg"/>
</dbReference>
<dbReference type="CDD" id="cd02988">
    <property type="entry name" value="Phd_like_VIAF"/>
    <property type="match status" value="1"/>
</dbReference>
<dbReference type="SUPFAM" id="SSF52833">
    <property type="entry name" value="Thioredoxin-like"/>
    <property type="match status" value="1"/>
</dbReference>
<protein>
    <recommendedName>
        <fullName evidence="3">Phosducin domain-containing protein</fullName>
    </recommendedName>
</protein>
<feature type="region of interest" description="Disordered" evidence="2">
    <location>
        <begin position="1"/>
        <end position="37"/>
    </location>
</feature>
<feature type="compositionally biased region" description="Acidic residues" evidence="2">
    <location>
        <begin position="299"/>
        <end position="308"/>
    </location>
</feature>
<evidence type="ECO:0000256" key="1">
    <source>
        <dbReference type="ARBA" id="ARBA00009686"/>
    </source>
</evidence>
<evidence type="ECO:0000313" key="6">
    <source>
        <dbReference type="Proteomes" id="UP000306954"/>
    </source>
</evidence>